<dbReference type="GO" id="GO:0016985">
    <property type="term" value="F:mannan endo-1,4-beta-mannosidase activity"/>
    <property type="evidence" value="ECO:0007669"/>
    <property type="project" value="UniProtKB-EC"/>
</dbReference>
<protein>
    <submittedName>
        <fullName evidence="5">Mannan endo-1,4-beta-mannosidase</fullName>
        <ecNumber evidence="5">3.2.1.78</ecNumber>
    </submittedName>
</protein>
<evidence type="ECO:0000313" key="6">
    <source>
        <dbReference type="Proteomes" id="UP000527143"/>
    </source>
</evidence>
<dbReference type="RefSeq" id="WP_184091401.1">
    <property type="nucleotide sequence ID" value="NZ_JACIJF010000022.1"/>
</dbReference>
<comment type="caution">
    <text evidence="5">The sequence shown here is derived from an EMBL/GenBank/DDBJ whole genome shotgun (WGS) entry which is preliminary data.</text>
</comment>
<evidence type="ECO:0000256" key="3">
    <source>
        <dbReference type="RuleBase" id="RU361153"/>
    </source>
</evidence>
<dbReference type="Pfam" id="PF00150">
    <property type="entry name" value="Cellulase"/>
    <property type="match status" value="1"/>
</dbReference>
<evidence type="ECO:0000256" key="2">
    <source>
        <dbReference type="ARBA" id="ARBA00023295"/>
    </source>
</evidence>
<dbReference type="EMBL" id="JACIJF010000022">
    <property type="protein sequence ID" value="MBB5712678.1"/>
    <property type="molecule type" value="Genomic_DNA"/>
</dbReference>
<dbReference type="EC" id="3.2.1.78" evidence="5"/>
<evidence type="ECO:0000259" key="4">
    <source>
        <dbReference type="Pfam" id="PF00150"/>
    </source>
</evidence>
<proteinExistence type="inferred from homology"/>
<organism evidence="5 6">
    <name type="scientific">Sphingomonas xinjiangensis</name>
    <dbReference type="NCBI Taxonomy" id="643568"/>
    <lineage>
        <taxon>Bacteria</taxon>
        <taxon>Pseudomonadati</taxon>
        <taxon>Pseudomonadota</taxon>
        <taxon>Alphaproteobacteria</taxon>
        <taxon>Sphingomonadales</taxon>
        <taxon>Sphingomonadaceae</taxon>
        <taxon>Sphingomonas</taxon>
    </lineage>
</organism>
<dbReference type="AlphaFoldDB" id="A0A840YSM8"/>
<evidence type="ECO:0000256" key="1">
    <source>
        <dbReference type="ARBA" id="ARBA00022801"/>
    </source>
</evidence>
<sequence length="334" mass="36551">MAGLLCVAPLSANPDAAPVETGTMTVRGRFLYTAAGERVVLRGVNEMFSSSPDPTGERTLPEIPKTGANAVRIMTQPRYPAASLDAIIHNTVANGMIPIVECHAATGKWEKLGDCVAYWTREDIAAVIRRHQRWVLVNIANEAGKEVSQSDFLAGYRDAIARIRSVGIEVPLVIDGSDWGKEYRMLLDSWAPLNAADPRHAIIVSAHSYWVGTEEERKAPYREIIARGRQDNIPFLLGEGPTAAGWDCKPSPSRWAMGELQRAEIGWLTWSWGMVPNGDCREENRYDVTDGGRFGAWKSASGEAMMISDPASIRNTSRRPCSISDAGVGCVQPE</sequence>
<dbReference type="Proteomes" id="UP000527143">
    <property type="component" value="Unassembled WGS sequence"/>
</dbReference>
<keyword evidence="6" id="KW-1185">Reference proteome</keyword>
<accession>A0A840YSM8</accession>
<dbReference type="SUPFAM" id="SSF51445">
    <property type="entry name" value="(Trans)glycosidases"/>
    <property type="match status" value="1"/>
</dbReference>
<keyword evidence="2 3" id="KW-0326">Glycosidase</keyword>
<comment type="similarity">
    <text evidence="3">Belongs to the glycosyl hydrolase 5 (cellulase A) family.</text>
</comment>
<name>A0A840YSM8_9SPHN</name>
<feature type="domain" description="Glycoside hydrolase family 5" evidence="4">
    <location>
        <begin position="34"/>
        <end position="273"/>
    </location>
</feature>
<dbReference type="InterPro" id="IPR017853">
    <property type="entry name" value="GH"/>
</dbReference>
<gene>
    <name evidence="5" type="ORF">FHT02_003938</name>
</gene>
<evidence type="ECO:0000313" key="5">
    <source>
        <dbReference type="EMBL" id="MBB5712678.1"/>
    </source>
</evidence>
<keyword evidence="1 3" id="KW-0378">Hydrolase</keyword>
<reference evidence="5 6" key="1">
    <citation type="submission" date="2020-08" db="EMBL/GenBank/DDBJ databases">
        <title>Genomic Encyclopedia of Type Strains, Phase IV (KMG-IV): sequencing the most valuable type-strain genomes for metagenomic binning, comparative biology and taxonomic classification.</title>
        <authorList>
            <person name="Goeker M."/>
        </authorList>
    </citation>
    <scope>NUCLEOTIDE SEQUENCE [LARGE SCALE GENOMIC DNA]</scope>
    <source>
        <strain evidence="5 6">DSM 26736</strain>
    </source>
</reference>
<dbReference type="InterPro" id="IPR001547">
    <property type="entry name" value="Glyco_hydro_5"/>
</dbReference>
<dbReference type="Gene3D" id="3.20.20.80">
    <property type="entry name" value="Glycosidases"/>
    <property type="match status" value="1"/>
</dbReference>
<dbReference type="GO" id="GO:0000272">
    <property type="term" value="P:polysaccharide catabolic process"/>
    <property type="evidence" value="ECO:0007669"/>
    <property type="project" value="InterPro"/>
</dbReference>